<reference evidence="7 8" key="1">
    <citation type="submission" date="2017-03" db="EMBL/GenBank/DDBJ databases">
        <title>Genome of the blue death feigning beetle - Asbolus verrucosus.</title>
        <authorList>
            <person name="Rider S.D."/>
        </authorList>
    </citation>
    <scope>NUCLEOTIDE SEQUENCE [LARGE SCALE GENOMIC DNA]</scope>
    <source>
        <strain evidence="7">Butters</strain>
        <tissue evidence="7">Head and leg muscle</tissue>
    </source>
</reference>
<dbReference type="GO" id="GO:0016020">
    <property type="term" value="C:membrane"/>
    <property type="evidence" value="ECO:0007669"/>
    <property type="project" value="UniProtKB-SubCell"/>
</dbReference>
<protein>
    <submittedName>
        <fullName evidence="7">DC STAMP domain containing protein</fullName>
    </submittedName>
</protein>
<feature type="non-terminal residue" evidence="7">
    <location>
        <position position="451"/>
    </location>
</feature>
<keyword evidence="3 5" id="KW-1133">Transmembrane helix</keyword>
<dbReference type="EMBL" id="QDEB01050904">
    <property type="protein sequence ID" value="RZC37622.1"/>
    <property type="molecule type" value="Genomic_DNA"/>
</dbReference>
<keyword evidence="8" id="KW-1185">Reference proteome</keyword>
<dbReference type="AlphaFoldDB" id="A0A482VXK6"/>
<sequence>MNLCCCKTFKHKLKRSSLILYKVFFSKNDHRILKKIFSFLFGVLLGVGFYHLILVDLNFTEGASLLMGAVMCLLLGFGNAFSSQIRCITLLTLPSFGGKVGRGVIKTFVVAFILSGPVENITNNGKEVVRVFACTTSLTFNLTKTRFELMFKPFSDALFGMKADVNEVKDTMRSMRDVSAPVVGEVEDESEMRKMKEENDYIDKKLGDTSRSKEIIEKYETRGEKEEAARFEKMYLKKIEMRCEDQFTRAAKKCRGMFQKAYDKCYETVTWVAAWLLCWPMKLDFVCNIAEALGGASRCDPAKDIDPGFGEGYSYLKRSRGQFSENFKNVKMQYQIGKIKELIDFRDSRDTAKAILHSVNSKRKILHKLLVILKRILAFVFLRIILNAQTYLDKYLTNIEFDNVYVTTYFRKIDARRKEQEKYTILPLKKIEKKKLVDPCTPKPLKGERQQ</sequence>
<comment type="caution">
    <text evidence="7">The sequence shown here is derived from an EMBL/GenBank/DDBJ whole genome shotgun (WGS) entry which is preliminary data.</text>
</comment>
<dbReference type="STRING" id="1661398.A0A482VXK6"/>
<gene>
    <name evidence="7" type="ORF">BDFB_012091</name>
</gene>
<evidence type="ECO:0000256" key="1">
    <source>
        <dbReference type="ARBA" id="ARBA00004141"/>
    </source>
</evidence>
<proteinExistence type="predicted"/>
<dbReference type="InterPro" id="IPR012858">
    <property type="entry name" value="DC_STAMP-like"/>
</dbReference>
<feature type="transmembrane region" description="Helical" evidence="5">
    <location>
        <begin position="63"/>
        <end position="81"/>
    </location>
</feature>
<comment type="subcellular location">
    <subcellularLocation>
        <location evidence="1">Membrane</location>
        <topology evidence="1">Multi-pass membrane protein</topology>
    </subcellularLocation>
</comment>
<feature type="transmembrane region" description="Helical" evidence="5">
    <location>
        <begin position="36"/>
        <end position="57"/>
    </location>
</feature>
<keyword evidence="2 5" id="KW-0812">Transmembrane</keyword>
<accession>A0A482VXK6</accession>
<keyword evidence="4 5" id="KW-0472">Membrane</keyword>
<evidence type="ECO:0000313" key="8">
    <source>
        <dbReference type="Proteomes" id="UP000292052"/>
    </source>
</evidence>
<evidence type="ECO:0000256" key="2">
    <source>
        <dbReference type="ARBA" id="ARBA00022692"/>
    </source>
</evidence>
<dbReference type="PANTHER" id="PTHR21041:SF17">
    <property type="entry name" value="E3 UBIQUITIN-PROTEIN LIGASE DCST1"/>
    <property type="match status" value="1"/>
</dbReference>
<evidence type="ECO:0000313" key="7">
    <source>
        <dbReference type="EMBL" id="RZC37622.1"/>
    </source>
</evidence>
<evidence type="ECO:0000256" key="3">
    <source>
        <dbReference type="ARBA" id="ARBA00022989"/>
    </source>
</evidence>
<dbReference type="InterPro" id="IPR051856">
    <property type="entry name" value="CSR-E3_Ligase_Protein"/>
</dbReference>
<evidence type="ECO:0000256" key="5">
    <source>
        <dbReference type="SAM" id="Phobius"/>
    </source>
</evidence>
<evidence type="ECO:0000256" key="4">
    <source>
        <dbReference type="ARBA" id="ARBA00023136"/>
    </source>
</evidence>
<dbReference type="Pfam" id="PF26039">
    <property type="entry name" value="Dcst2"/>
    <property type="match status" value="1"/>
</dbReference>
<dbReference type="OrthoDB" id="5985669at2759"/>
<dbReference type="PANTHER" id="PTHR21041">
    <property type="entry name" value="DENDRITIC CELL-SPECIFIC TRANSMEMBRANE PROTEIN"/>
    <property type="match status" value="1"/>
</dbReference>
<dbReference type="Proteomes" id="UP000292052">
    <property type="component" value="Unassembled WGS sequence"/>
</dbReference>
<organism evidence="7 8">
    <name type="scientific">Asbolus verrucosus</name>
    <name type="common">Desert ironclad beetle</name>
    <dbReference type="NCBI Taxonomy" id="1661398"/>
    <lineage>
        <taxon>Eukaryota</taxon>
        <taxon>Metazoa</taxon>
        <taxon>Ecdysozoa</taxon>
        <taxon>Arthropoda</taxon>
        <taxon>Hexapoda</taxon>
        <taxon>Insecta</taxon>
        <taxon>Pterygota</taxon>
        <taxon>Neoptera</taxon>
        <taxon>Endopterygota</taxon>
        <taxon>Coleoptera</taxon>
        <taxon>Polyphaga</taxon>
        <taxon>Cucujiformia</taxon>
        <taxon>Tenebrionidae</taxon>
        <taxon>Pimeliinae</taxon>
        <taxon>Asbolus</taxon>
    </lineage>
</organism>
<feature type="domain" description="Dendritic cell-specific transmembrane protein-like" evidence="6">
    <location>
        <begin position="401"/>
        <end position="450"/>
    </location>
</feature>
<dbReference type="Pfam" id="PF07782">
    <property type="entry name" value="DC_STAMP"/>
    <property type="match status" value="1"/>
</dbReference>
<evidence type="ECO:0000259" key="6">
    <source>
        <dbReference type="Pfam" id="PF07782"/>
    </source>
</evidence>
<name>A0A482VXK6_ASBVE</name>